<sequence>MNYQTRQQIYRRIERARSSKVLAFVTGDRPQLETQIAPDCIPLFVDLLDQIGPTKKISLILHTNGGHTSAAWRLINLIRTFCDELEVLIPLKALSSGTLISIGADKIIMTKQAALGPIDPSLVHALSPTVPGPFPGQVQRVPASVEAVRGYLDHATQDLKITDEAARASLLIDLSNKIHPLVLGEIFRSRQQIRYLAKKLLSPQIRDAKKVDKIIDFLCADSGSHDYTINRREAHELGLPTGKPSESFYRLLRDVNASYTAELQLLEPLSVDVVLGVAQQVQYTHVRGLVESCDGGSYRFLTEGTYTRLPQPPDAINDRKSFEGWRKI</sequence>
<dbReference type="SUPFAM" id="SSF52096">
    <property type="entry name" value="ClpP/crotonase"/>
    <property type="match status" value="1"/>
</dbReference>
<dbReference type="PANTHER" id="PTHR35984:SF1">
    <property type="entry name" value="PERIPLASMIC SERINE PROTEASE"/>
    <property type="match status" value="1"/>
</dbReference>
<evidence type="ECO:0000313" key="1">
    <source>
        <dbReference type="EMBL" id="ROH89024.1"/>
    </source>
</evidence>
<proteinExistence type="predicted"/>
<dbReference type="GO" id="GO:0006508">
    <property type="term" value="P:proteolysis"/>
    <property type="evidence" value="ECO:0007669"/>
    <property type="project" value="UniProtKB-KW"/>
</dbReference>
<dbReference type="Proteomes" id="UP000282106">
    <property type="component" value="Unassembled WGS sequence"/>
</dbReference>
<dbReference type="EMBL" id="RJVO01000005">
    <property type="protein sequence ID" value="ROH89024.1"/>
    <property type="molecule type" value="Genomic_DNA"/>
</dbReference>
<dbReference type="InterPro" id="IPR029045">
    <property type="entry name" value="ClpP/crotonase-like_dom_sf"/>
</dbReference>
<reference evidence="1 2" key="1">
    <citation type="submission" date="2018-10" db="EMBL/GenBank/DDBJ databases">
        <authorList>
            <person name="Chen W.-M."/>
        </authorList>
    </citation>
    <scope>NUCLEOTIDE SEQUENCE [LARGE SCALE GENOMIC DNA]</scope>
    <source>
        <strain evidence="1 2">THS-13</strain>
    </source>
</reference>
<protein>
    <submittedName>
        <fullName evidence="1">Serine protease</fullName>
    </submittedName>
</protein>
<dbReference type="InParanoid" id="A0A3N0V8T8"/>
<accession>A0A3N0V8T8</accession>
<comment type="caution">
    <text evidence="1">The sequence shown here is derived from an EMBL/GenBank/DDBJ whole genome shotgun (WGS) entry which is preliminary data.</text>
</comment>
<dbReference type="GO" id="GO:0016020">
    <property type="term" value="C:membrane"/>
    <property type="evidence" value="ECO:0007669"/>
    <property type="project" value="InterPro"/>
</dbReference>
<dbReference type="PANTHER" id="PTHR35984">
    <property type="entry name" value="PERIPLASMIC SERINE PROTEASE"/>
    <property type="match status" value="1"/>
</dbReference>
<name>A0A3N0V8T8_9GAMM</name>
<keyword evidence="1" id="KW-0378">Hydrolase</keyword>
<dbReference type="RefSeq" id="WP_123212046.1">
    <property type="nucleotide sequence ID" value="NZ_RJVO01000005.1"/>
</dbReference>
<dbReference type="Pfam" id="PF01972">
    <property type="entry name" value="SDH_protease"/>
    <property type="match status" value="1"/>
</dbReference>
<dbReference type="Gene3D" id="3.90.226.10">
    <property type="entry name" value="2-enoyl-CoA Hydratase, Chain A, domain 1"/>
    <property type="match status" value="1"/>
</dbReference>
<gene>
    <name evidence="1" type="ORF">ED208_11460</name>
</gene>
<dbReference type="AlphaFoldDB" id="A0A3N0V8T8"/>
<organism evidence="1 2">
    <name type="scientific">Stagnimonas aquatica</name>
    <dbReference type="NCBI Taxonomy" id="2689987"/>
    <lineage>
        <taxon>Bacteria</taxon>
        <taxon>Pseudomonadati</taxon>
        <taxon>Pseudomonadota</taxon>
        <taxon>Gammaproteobacteria</taxon>
        <taxon>Nevskiales</taxon>
        <taxon>Nevskiaceae</taxon>
        <taxon>Stagnimonas</taxon>
    </lineage>
</organism>
<dbReference type="GO" id="GO:0008233">
    <property type="term" value="F:peptidase activity"/>
    <property type="evidence" value="ECO:0007669"/>
    <property type="project" value="UniProtKB-KW"/>
</dbReference>
<keyword evidence="2" id="KW-1185">Reference proteome</keyword>
<keyword evidence="1" id="KW-0645">Protease</keyword>
<dbReference type="InterPro" id="IPR002825">
    <property type="entry name" value="Pept_S49_ser-pept_pro"/>
</dbReference>
<evidence type="ECO:0000313" key="2">
    <source>
        <dbReference type="Proteomes" id="UP000282106"/>
    </source>
</evidence>